<dbReference type="InterPro" id="IPR050638">
    <property type="entry name" value="AA-Vitamin_Transporters"/>
</dbReference>
<evidence type="ECO:0000313" key="7">
    <source>
        <dbReference type="EMBL" id="GFM33751.1"/>
    </source>
</evidence>
<evidence type="ECO:0000256" key="3">
    <source>
        <dbReference type="ARBA" id="ARBA00022989"/>
    </source>
</evidence>
<comment type="subcellular location">
    <subcellularLocation>
        <location evidence="1">Membrane</location>
        <topology evidence="1">Multi-pass membrane protein</topology>
    </subcellularLocation>
</comment>
<evidence type="ECO:0000259" key="6">
    <source>
        <dbReference type="Pfam" id="PF00892"/>
    </source>
</evidence>
<dbReference type="RefSeq" id="WP_174405383.1">
    <property type="nucleotide sequence ID" value="NZ_BLVO01000013.1"/>
</dbReference>
<feature type="transmembrane region" description="Helical" evidence="5">
    <location>
        <begin position="7"/>
        <end position="27"/>
    </location>
</feature>
<dbReference type="InterPro" id="IPR000620">
    <property type="entry name" value="EamA_dom"/>
</dbReference>
<dbReference type="Pfam" id="PF00892">
    <property type="entry name" value="EamA"/>
    <property type="match status" value="2"/>
</dbReference>
<feature type="transmembrane region" description="Helical" evidence="5">
    <location>
        <begin position="33"/>
        <end position="51"/>
    </location>
</feature>
<feature type="transmembrane region" description="Helical" evidence="5">
    <location>
        <begin position="236"/>
        <end position="255"/>
    </location>
</feature>
<feature type="domain" description="EamA" evidence="6">
    <location>
        <begin position="6"/>
        <end position="131"/>
    </location>
</feature>
<comment type="caution">
    <text evidence="7">The sequence shown here is derived from an EMBL/GenBank/DDBJ whole genome shotgun (WGS) entry which is preliminary data.</text>
</comment>
<accession>A0A7J0BKI5</accession>
<dbReference type="SUPFAM" id="SSF103481">
    <property type="entry name" value="Multidrug resistance efflux transporter EmrE"/>
    <property type="match status" value="2"/>
</dbReference>
<dbReference type="Proteomes" id="UP000503840">
    <property type="component" value="Unassembled WGS sequence"/>
</dbReference>
<sequence>MKAADILLAVLVALVWGFNFVVIKVGLGAFPPILFVALRFFFAAVPAVFFISRKGIPWRWLVALGVSLGVVKFGLLFVGMNMGMPAGLSSLVLQCQAVFTLLMAALVLKDVPTKWQAGGVIVACAGMGLLISDMSGTPSFTGLMLVIAAGFFWGVSNIIMKKVGKVDMLSLIVWMSLVPPLPLLGLSVVMETGQWEAITQMTLTGAGVLFYISIISTVFAFAAWAQLFKQYSPNMVAPFSLLVPIFGILSASVVLGEEFTAIEMAASCLVFSGILLVVFGNRVAVAFAKRSVPQ</sequence>
<gene>
    <name evidence="7" type="ORF">DSM101010T_21160</name>
</gene>
<feature type="transmembrane region" description="Helical" evidence="5">
    <location>
        <begin position="261"/>
        <end position="280"/>
    </location>
</feature>
<organism evidence="7 8">
    <name type="scientific">Desulfovibrio subterraneus</name>
    <dbReference type="NCBI Taxonomy" id="2718620"/>
    <lineage>
        <taxon>Bacteria</taxon>
        <taxon>Pseudomonadati</taxon>
        <taxon>Thermodesulfobacteriota</taxon>
        <taxon>Desulfovibrionia</taxon>
        <taxon>Desulfovibrionales</taxon>
        <taxon>Desulfovibrionaceae</taxon>
        <taxon>Desulfovibrio</taxon>
    </lineage>
</organism>
<keyword evidence="8" id="KW-1185">Reference proteome</keyword>
<keyword evidence="4 5" id="KW-0472">Membrane</keyword>
<feature type="transmembrane region" description="Helical" evidence="5">
    <location>
        <begin position="115"/>
        <end position="134"/>
    </location>
</feature>
<protein>
    <submittedName>
        <fullName evidence="7">Membrane protein</fullName>
    </submittedName>
</protein>
<keyword evidence="2 5" id="KW-0812">Transmembrane</keyword>
<dbReference type="AlphaFoldDB" id="A0A7J0BKI5"/>
<evidence type="ECO:0000256" key="4">
    <source>
        <dbReference type="ARBA" id="ARBA00023136"/>
    </source>
</evidence>
<dbReference type="GO" id="GO:0016020">
    <property type="term" value="C:membrane"/>
    <property type="evidence" value="ECO:0007669"/>
    <property type="project" value="UniProtKB-SubCell"/>
</dbReference>
<dbReference type="InterPro" id="IPR037185">
    <property type="entry name" value="EmrE-like"/>
</dbReference>
<feature type="transmembrane region" description="Helical" evidence="5">
    <location>
        <begin position="86"/>
        <end position="108"/>
    </location>
</feature>
<keyword evidence="3 5" id="KW-1133">Transmembrane helix</keyword>
<feature type="transmembrane region" description="Helical" evidence="5">
    <location>
        <begin position="202"/>
        <end position="224"/>
    </location>
</feature>
<evidence type="ECO:0000256" key="2">
    <source>
        <dbReference type="ARBA" id="ARBA00022692"/>
    </source>
</evidence>
<reference evidence="7 8" key="1">
    <citation type="submission" date="2020-05" db="EMBL/GenBank/DDBJ databases">
        <title>Draft genome sequence of Desulfovibrio sp. strain HN2T.</title>
        <authorList>
            <person name="Ueno A."/>
            <person name="Tamazawa S."/>
            <person name="Tamamura S."/>
            <person name="Murakami T."/>
            <person name="Kiyama T."/>
            <person name="Inomata H."/>
            <person name="Amano Y."/>
            <person name="Miyakawa K."/>
            <person name="Tamaki H."/>
            <person name="Naganuma T."/>
            <person name="Kaneko K."/>
        </authorList>
    </citation>
    <scope>NUCLEOTIDE SEQUENCE [LARGE SCALE GENOMIC DNA]</scope>
    <source>
        <strain evidence="7 8">HN2</strain>
    </source>
</reference>
<evidence type="ECO:0000256" key="1">
    <source>
        <dbReference type="ARBA" id="ARBA00004141"/>
    </source>
</evidence>
<dbReference type="PANTHER" id="PTHR32322">
    <property type="entry name" value="INNER MEMBRANE TRANSPORTER"/>
    <property type="match status" value="1"/>
</dbReference>
<evidence type="ECO:0000313" key="8">
    <source>
        <dbReference type="Proteomes" id="UP000503840"/>
    </source>
</evidence>
<feature type="transmembrane region" description="Helical" evidence="5">
    <location>
        <begin position="140"/>
        <end position="159"/>
    </location>
</feature>
<dbReference type="PANTHER" id="PTHR32322:SF9">
    <property type="entry name" value="AMINO-ACID METABOLITE EFFLUX PUMP-RELATED"/>
    <property type="match status" value="1"/>
</dbReference>
<feature type="transmembrane region" description="Helical" evidence="5">
    <location>
        <begin position="171"/>
        <end position="190"/>
    </location>
</feature>
<dbReference type="EMBL" id="BLVO01000013">
    <property type="protein sequence ID" value="GFM33751.1"/>
    <property type="molecule type" value="Genomic_DNA"/>
</dbReference>
<feature type="domain" description="EamA" evidence="6">
    <location>
        <begin position="141"/>
        <end position="278"/>
    </location>
</feature>
<feature type="transmembrane region" description="Helical" evidence="5">
    <location>
        <begin position="58"/>
        <end position="80"/>
    </location>
</feature>
<evidence type="ECO:0000256" key="5">
    <source>
        <dbReference type="SAM" id="Phobius"/>
    </source>
</evidence>
<name>A0A7J0BKI5_9BACT</name>
<proteinExistence type="predicted"/>